<dbReference type="AlphaFoldDB" id="A0A379NNC3"/>
<organism evidence="2 3">
    <name type="scientific">Salmonella enterica subsp. enterica serovar Bovismorbificans</name>
    <dbReference type="NCBI Taxonomy" id="58097"/>
    <lineage>
        <taxon>Bacteria</taxon>
        <taxon>Pseudomonadati</taxon>
        <taxon>Pseudomonadota</taxon>
        <taxon>Gammaproteobacteria</taxon>
        <taxon>Enterobacterales</taxon>
        <taxon>Enterobacteriaceae</taxon>
        <taxon>Salmonella</taxon>
    </lineage>
</organism>
<keyword evidence="1" id="KW-1133">Transmembrane helix</keyword>
<dbReference type="EMBL" id="UGVQ01000002">
    <property type="protein sequence ID" value="SUE48154.1"/>
    <property type="molecule type" value="Genomic_DNA"/>
</dbReference>
<evidence type="ECO:0000256" key="1">
    <source>
        <dbReference type="SAM" id="Phobius"/>
    </source>
</evidence>
<reference evidence="2 3" key="1">
    <citation type="submission" date="2018-06" db="EMBL/GenBank/DDBJ databases">
        <authorList>
            <consortium name="Pathogen Informatics"/>
            <person name="Doyle S."/>
        </authorList>
    </citation>
    <scope>NUCLEOTIDE SEQUENCE [LARGE SCALE GENOMIC DNA]</scope>
    <source>
        <strain evidence="2 3">NCTC5754</strain>
    </source>
</reference>
<evidence type="ECO:0000313" key="3">
    <source>
        <dbReference type="Proteomes" id="UP000254190"/>
    </source>
</evidence>
<name>A0A379NNC3_SALET</name>
<gene>
    <name evidence="2" type="primary">SBOV07761</name>
    <name evidence="2" type="ORF">NCTC5754_03089</name>
</gene>
<accession>A0A379NNC3</accession>
<protein>
    <submittedName>
        <fullName evidence="2">Sugar phosphatase SupH</fullName>
    </submittedName>
</protein>
<evidence type="ECO:0000313" key="2">
    <source>
        <dbReference type="EMBL" id="SUE48154.1"/>
    </source>
</evidence>
<feature type="transmembrane region" description="Helical" evidence="1">
    <location>
        <begin position="32"/>
        <end position="53"/>
    </location>
</feature>
<dbReference type="Proteomes" id="UP000254190">
    <property type="component" value="Unassembled WGS sequence"/>
</dbReference>
<proteinExistence type="predicted"/>
<keyword evidence="1" id="KW-0472">Membrane</keyword>
<sequence>MLIEKSGQLPRLSLKCKRHFIFQHRLNHIQCAFMLIIIGSVTGDLFNVFCGIVHRK</sequence>
<keyword evidence="1" id="KW-0812">Transmembrane</keyword>